<name>A0A949X411_9CLOT</name>
<evidence type="ECO:0000313" key="3">
    <source>
        <dbReference type="Proteomes" id="UP000694308"/>
    </source>
</evidence>
<evidence type="ECO:0000313" key="2">
    <source>
        <dbReference type="EMBL" id="MBV7275629.1"/>
    </source>
</evidence>
<dbReference type="PANTHER" id="PTHR12818">
    <property type="entry name" value="TRNA (ADENINE(37)-N6)-METHYLTRANSFERASE"/>
    <property type="match status" value="1"/>
</dbReference>
<proteinExistence type="predicted"/>
<comment type="caution">
    <text evidence="2">The sequence shown here is derived from an EMBL/GenBank/DDBJ whole genome shotgun (WGS) entry which is preliminary data.</text>
</comment>
<sequence>MQNFQVNSIGKINVNKEGAFIELEPKYIAALQALDGFSHINVIWWFSDFDNEETRNILEASQPYKKAPAVIGIFATRSPVRPNPIALTAVEVIHIDYEKGIIQIAYIDANDGTPILDIKPYTPSLDRVETPGVPEWCSHWPKCLEQSGEFNWEDEFNF</sequence>
<dbReference type="EMBL" id="JAEEGC010000131">
    <property type="protein sequence ID" value="MBV7275629.1"/>
    <property type="molecule type" value="Genomic_DNA"/>
</dbReference>
<reference evidence="2" key="1">
    <citation type="submission" date="2020-12" db="EMBL/GenBank/DDBJ databases">
        <title>Clostridium thailandense sp. nov., a novel acetogenic bacterium isolated from peat land soil in Thailand.</title>
        <authorList>
            <person name="Chaikitkaew S."/>
            <person name="Birkeland N.K."/>
        </authorList>
    </citation>
    <scope>NUCLEOTIDE SEQUENCE</scope>
    <source>
        <strain evidence="2">PL3</strain>
    </source>
</reference>
<organism evidence="2 3">
    <name type="scientific">Clostridium thailandense</name>
    <dbReference type="NCBI Taxonomy" id="2794346"/>
    <lineage>
        <taxon>Bacteria</taxon>
        <taxon>Bacillati</taxon>
        <taxon>Bacillota</taxon>
        <taxon>Clostridia</taxon>
        <taxon>Eubacteriales</taxon>
        <taxon>Clostridiaceae</taxon>
        <taxon>Clostridium</taxon>
    </lineage>
</organism>
<dbReference type="InterPro" id="IPR040372">
    <property type="entry name" value="YaeB-like"/>
</dbReference>
<keyword evidence="3" id="KW-1185">Reference proteome</keyword>
<dbReference type="GO" id="GO:0008168">
    <property type="term" value="F:methyltransferase activity"/>
    <property type="evidence" value="ECO:0007669"/>
    <property type="project" value="UniProtKB-KW"/>
</dbReference>
<dbReference type="GO" id="GO:0032259">
    <property type="term" value="P:methylation"/>
    <property type="evidence" value="ECO:0007669"/>
    <property type="project" value="UniProtKB-KW"/>
</dbReference>
<dbReference type="PROSITE" id="PS51668">
    <property type="entry name" value="TSAA_2"/>
    <property type="match status" value="1"/>
</dbReference>
<dbReference type="InterPro" id="IPR023370">
    <property type="entry name" value="TrmO-like_N"/>
</dbReference>
<dbReference type="CDD" id="cd09281">
    <property type="entry name" value="UPF0066"/>
    <property type="match status" value="1"/>
</dbReference>
<dbReference type="Pfam" id="PF01980">
    <property type="entry name" value="TrmO_N"/>
    <property type="match status" value="1"/>
</dbReference>
<gene>
    <name evidence="2" type="ORF">I6U48_22270</name>
</gene>
<dbReference type="Proteomes" id="UP000694308">
    <property type="component" value="Unassembled WGS sequence"/>
</dbReference>
<dbReference type="AlphaFoldDB" id="A0A949X411"/>
<keyword evidence="2" id="KW-0489">Methyltransferase</keyword>
<evidence type="ECO:0000259" key="1">
    <source>
        <dbReference type="PROSITE" id="PS51668"/>
    </source>
</evidence>
<keyword evidence="2" id="KW-0808">Transferase</keyword>
<protein>
    <submittedName>
        <fullName evidence="2">SAM-dependent methyltransferase</fullName>
    </submittedName>
</protein>
<dbReference type="PANTHER" id="PTHR12818:SF0">
    <property type="entry name" value="TRNA (ADENINE(37)-N6)-METHYLTRANSFERASE"/>
    <property type="match status" value="1"/>
</dbReference>
<accession>A0A949X411</accession>
<feature type="domain" description="TsaA-like" evidence="1">
    <location>
        <begin position="6"/>
        <end position="130"/>
    </location>
</feature>
<dbReference type="RefSeq" id="WP_218322681.1">
    <property type="nucleotide sequence ID" value="NZ_JAEEGC010000131.1"/>
</dbReference>